<dbReference type="Gene3D" id="3.90.1200.10">
    <property type="match status" value="1"/>
</dbReference>
<dbReference type="AlphaFoldDB" id="A0A507C6T7"/>
<keyword evidence="3" id="KW-1185">Reference proteome</keyword>
<dbReference type="InterPro" id="IPR002575">
    <property type="entry name" value="Aminoglycoside_PTrfase"/>
</dbReference>
<dbReference type="Proteomes" id="UP000319731">
    <property type="component" value="Unassembled WGS sequence"/>
</dbReference>
<dbReference type="STRING" id="1806994.A0A507C6T7"/>
<dbReference type="OrthoDB" id="191037at2759"/>
<name>A0A507C6T7_9FUNG</name>
<dbReference type="Pfam" id="PF01636">
    <property type="entry name" value="APH"/>
    <property type="match status" value="1"/>
</dbReference>
<sequence length="366" mass="40821">MSSETGQELTEVRAGHELDLGKLTEYLTANMKVRGPLKIMQFEGGQSNPTYSIHDADGKRYVMRKQPPGDLANPSAHRVDREYTILEALSTKTNLPVPKVYVLCKDPAIAGKPFYIMEYCEGRIFAGVFGPFSKAIGPVVPDKNAYAYYHELLDTLAAFHKVDINAVGLGNYGAKGKFYERSINRFADITRIQSQARDIRTGEKIVQIARLDDIVAWMRRNLPPDENTLVHGDYRLGNVIFDKTEPKLIAILDWELSTTGHPISDLLVCCGQFLNGSAPGHPSFEYLLQYYCKKVGRPYPIPYWDFFTAFNTWRGAVIGQGIAMRYALGQASSQSAGLWAATIGPSIDKVLAIVDRGDLYPDKPKM</sequence>
<dbReference type="PANTHER" id="PTHR47829:SF1">
    <property type="entry name" value="HAD FAMILY PHOSPHATASE"/>
    <property type="match status" value="1"/>
</dbReference>
<dbReference type="InterPro" id="IPR041726">
    <property type="entry name" value="ACAD10_11_N"/>
</dbReference>
<gene>
    <name evidence="2" type="ORF">SmJEL517_g03879</name>
</gene>
<dbReference type="InterPro" id="IPR011009">
    <property type="entry name" value="Kinase-like_dom_sf"/>
</dbReference>
<accession>A0A507C6T7</accession>
<dbReference type="GeneID" id="42005104"/>
<organism evidence="2 3">
    <name type="scientific">Synchytrium microbalum</name>
    <dbReference type="NCBI Taxonomy" id="1806994"/>
    <lineage>
        <taxon>Eukaryota</taxon>
        <taxon>Fungi</taxon>
        <taxon>Fungi incertae sedis</taxon>
        <taxon>Chytridiomycota</taxon>
        <taxon>Chytridiomycota incertae sedis</taxon>
        <taxon>Chytridiomycetes</taxon>
        <taxon>Synchytriales</taxon>
        <taxon>Synchytriaceae</taxon>
        <taxon>Synchytrium</taxon>
    </lineage>
</organism>
<reference evidence="2 3" key="1">
    <citation type="journal article" date="2019" name="Sci. Rep.">
        <title>Comparative genomics of chytrid fungi reveal insights into the obligate biotrophic and pathogenic lifestyle of Synchytrium endobioticum.</title>
        <authorList>
            <person name="van de Vossenberg B.T.L.H."/>
            <person name="Warris S."/>
            <person name="Nguyen H.D.T."/>
            <person name="van Gent-Pelzer M.P.E."/>
            <person name="Joly D.L."/>
            <person name="van de Geest H.C."/>
            <person name="Bonants P.J.M."/>
            <person name="Smith D.S."/>
            <person name="Levesque C.A."/>
            <person name="van der Lee T.A.J."/>
        </authorList>
    </citation>
    <scope>NUCLEOTIDE SEQUENCE [LARGE SCALE GENOMIC DNA]</scope>
    <source>
        <strain evidence="2 3">JEL517</strain>
    </source>
</reference>
<dbReference type="CDD" id="cd05154">
    <property type="entry name" value="ACAD10_11_N-like"/>
    <property type="match status" value="1"/>
</dbReference>
<proteinExistence type="predicted"/>
<dbReference type="Gene3D" id="3.30.200.20">
    <property type="entry name" value="Phosphorylase Kinase, domain 1"/>
    <property type="match status" value="1"/>
</dbReference>
<evidence type="ECO:0000313" key="2">
    <source>
        <dbReference type="EMBL" id="TPX33195.1"/>
    </source>
</evidence>
<feature type="domain" description="Aminoglycoside phosphotransferase" evidence="1">
    <location>
        <begin position="39"/>
        <end position="292"/>
    </location>
</feature>
<evidence type="ECO:0000313" key="3">
    <source>
        <dbReference type="Proteomes" id="UP000319731"/>
    </source>
</evidence>
<protein>
    <recommendedName>
        <fullName evidence="1">Aminoglycoside phosphotransferase domain-containing protein</fullName>
    </recommendedName>
</protein>
<evidence type="ECO:0000259" key="1">
    <source>
        <dbReference type="Pfam" id="PF01636"/>
    </source>
</evidence>
<comment type="caution">
    <text evidence="2">The sequence shown here is derived from an EMBL/GenBank/DDBJ whole genome shotgun (WGS) entry which is preliminary data.</text>
</comment>
<dbReference type="PANTHER" id="PTHR47829">
    <property type="entry name" value="HYDROLASE, PUTATIVE (AFU_ORTHOLOGUE AFUA_1G12880)-RELATED"/>
    <property type="match status" value="1"/>
</dbReference>
<dbReference type="RefSeq" id="XP_031024237.1">
    <property type="nucleotide sequence ID" value="XM_031169807.1"/>
</dbReference>
<dbReference type="SUPFAM" id="SSF56112">
    <property type="entry name" value="Protein kinase-like (PK-like)"/>
    <property type="match status" value="1"/>
</dbReference>
<dbReference type="InterPro" id="IPR052898">
    <property type="entry name" value="ACAD10-like"/>
</dbReference>
<dbReference type="EMBL" id="QEAO01000022">
    <property type="protein sequence ID" value="TPX33195.1"/>
    <property type="molecule type" value="Genomic_DNA"/>
</dbReference>